<reference evidence="2 3" key="2">
    <citation type="submission" date="2022-06" db="EMBL/GenBank/DDBJ databases">
        <title>Genomic Encyclopedia of Type Strains, Phase I: the one thousand microbial genomes (KMG-I) project.</title>
        <authorList>
            <person name="Kyrpides N."/>
        </authorList>
    </citation>
    <scope>NUCLEOTIDE SEQUENCE [LARGE SCALE GENOMIC DNA]</scope>
    <source>
        <strain evidence="2 3">DSM 43889</strain>
    </source>
</reference>
<dbReference type="Proteomes" id="UP000791080">
    <property type="component" value="Unassembled WGS sequence"/>
</dbReference>
<comment type="caution">
    <text evidence="2">The sequence shown here is derived from an EMBL/GenBank/DDBJ whole genome shotgun (WGS) entry which is preliminary data.</text>
</comment>
<accession>A0ABT1JIK5</accession>
<keyword evidence="3" id="KW-1185">Reference proteome</keyword>
<reference evidence="2 3" key="1">
    <citation type="submission" date="2013-07" db="EMBL/GenBank/DDBJ databases">
        <authorList>
            <consortium name="DOE Joint Genome Institute"/>
            <person name="Reeve W."/>
            <person name="Huntemann M."/>
            <person name="Han J."/>
            <person name="Chen A."/>
            <person name="Kyrpides N."/>
            <person name="Mavromatis K."/>
            <person name="Markowitz V."/>
            <person name="Palaniappan K."/>
            <person name="Ivanova N."/>
            <person name="Schaumberg A."/>
            <person name="Pati A."/>
            <person name="Liolios K."/>
            <person name="Nordberg H.P."/>
            <person name="Cantor M.N."/>
            <person name="Hua S.X."/>
            <person name="Woyke T."/>
        </authorList>
    </citation>
    <scope>NUCLEOTIDE SEQUENCE [LARGE SCALE GENOMIC DNA]</scope>
    <source>
        <strain evidence="2 3">DSM 43889</strain>
    </source>
</reference>
<dbReference type="EMBL" id="AUBJ02000001">
    <property type="protein sequence ID" value="MCP2331981.1"/>
    <property type="molecule type" value="Genomic_DNA"/>
</dbReference>
<dbReference type="RefSeq" id="WP_051313238.1">
    <property type="nucleotide sequence ID" value="NZ_AUBJ02000001.1"/>
</dbReference>
<evidence type="ECO:0000313" key="2">
    <source>
        <dbReference type="EMBL" id="MCP2331981.1"/>
    </source>
</evidence>
<gene>
    <name evidence="2" type="ORF">G443_002251</name>
</gene>
<dbReference type="SUPFAM" id="SSF55729">
    <property type="entry name" value="Acyl-CoA N-acyltransferases (Nat)"/>
    <property type="match status" value="1"/>
</dbReference>
<dbReference type="InterPro" id="IPR000182">
    <property type="entry name" value="GNAT_dom"/>
</dbReference>
<dbReference type="Pfam" id="PF13302">
    <property type="entry name" value="Acetyltransf_3"/>
    <property type="match status" value="1"/>
</dbReference>
<dbReference type="InterPro" id="IPR016181">
    <property type="entry name" value="Acyl_CoA_acyltransferase"/>
</dbReference>
<dbReference type="Gene3D" id="3.40.630.30">
    <property type="match status" value="1"/>
</dbReference>
<sequence length="123" mass="13080">MVAGGGTDQLLGQVSWYRECELTDWRRLGPLLFDETSWVRGCGTTALRLWTDYLFAATDALRLDYATYSGNPGTIRVGQRLGLPGGAPPVAGPAVGGLGHDAVITGVLREEWTERWGGAGTAG</sequence>
<protein>
    <submittedName>
        <fullName evidence="2">Acetyltransferase (GNAT) domain</fullName>
    </submittedName>
</protein>
<name>A0ABT1JIK5_ACTCY</name>
<feature type="domain" description="N-acetyltransferase" evidence="1">
    <location>
        <begin position="8"/>
        <end position="83"/>
    </location>
</feature>
<proteinExistence type="predicted"/>
<organism evidence="2 3">
    <name type="scientific">Actinoalloteichus caeruleus DSM 43889</name>
    <dbReference type="NCBI Taxonomy" id="1120930"/>
    <lineage>
        <taxon>Bacteria</taxon>
        <taxon>Bacillati</taxon>
        <taxon>Actinomycetota</taxon>
        <taxon>Actinomycetes</taxon>
        <taxon>Pseudonocardiales</taxon>
        <taxon>Pseudonocardiaceae</taxon>
        <taxon>Actinoalloteichus</taxon>
        <taxon>Actinoalloteichus cyanogriseus</taxon>
    </lineage>
</organism>
<evidence type="ECO:0000259" key="1">
    <source>
        <dbReference type="Pfam" id="PF13302"/>
    </source>
</evidence>
<evidence type="ECO:0000313" key="3">
    <source>
        <dbReference type="Proteomes" id="UP000791080"/>
    </source>
</evidence>